<evidence type="ECO:0000256" key="1">
    <source>
        <dbReference type="SAM" id="Phobius"/>
    </source>
</evidence>
<keyword evidence="1" id="KW-0472">Membrane</keyword>
<dbReference type="EMBL" id="CAJOBO010002522">
    <property type="protein sequence ID" value="CAF4455380.1"/>
    <property type="molecule type" value="Genomic_DNA"/>
</dbReference>
<sequence>MSILSSIILTSKTIALVCLLASIYWYHWFDIDNYSTNKDQMQDLCISYGAFCSVENQMPLPRLIVITPCVFLLISLLLEIINLSVLYSQRSSVPSLLNYFFEQTSIALLCAITIHCIWVTVVHIRISMEMRIIHLDWAFFAFGLATILVPIDCTFSIIRIINHCQYDEAVQINRSVRSFRHKPAVDCVI</sequence>
<keyword evidence="1" id="KW-0812">Transmembrane</keyword>
<protein>
    <submittedName>
        <fullName evidence="2">Uncharacterized protein</fullName>
    </submittedName>
</protein>
<dbReference type="AlphaFoldDB" id="A0A817XXN0"/>
<reference evidence="2" key="1">
    <citation type="submission" date="2021-02" db="EMBL/GenBank/DDBJ databases">
        <authorList>
            <person name="Nowell W R."/>
        </authorList>
    </citation>
    <scope>NUCLEOTIDE SEQUENCE</scope>
</reference>
<evidence type="ECO:0000313" key="7">
    <source>
        <dbReference type="EMBL" id="CAF4556926.1"/>
    </source>
</evidence>
<dbReference type="Proteomes" id="UP000663872">
    <property type="component" value="Unassembled WGS sequence"/>
</dbReference>
<evidence type="ECO:0000313" key="4">
    <source>
        <dbReference type="EMBL" id="CAF3527947.1"/>
    </source>
</evidence>
<dbReference type="EMBL" id="CAJOBS010002445">
    <property type="protein sequence ID" value="CAF4815336.1"/>
    <property type="molecule type" value="Genomic_DNA"/>
</dbReference>
<dbReference type="Proteomes" id="UP000663865">
    <property type="component" value="Unassembled WGS sequence"/>
</dbReference>
<comment type="caution">
    <text evidence="2">The sequence shown here is derived from an EMBL/GenBank/DDBJ whole genome shotgun (WGS) entry which is preliminary data.</text>
</comment>
<feature type="transmembrane region" description="Helical" evidence="1">
    <location>
        <begin position="63"/>
        <end position="85"/>
    </location>
</feature>
<keyword evidence="1" id="KW-1133">Transmembrane helix</keyword>
<dbReference type="Proteomes" id="UP000663862">
    <property type="component" value="Unassembled WGS sequence"/>
</dbReference>
<dbReference type="Proteomes" id="UP000663851">
    <property type="component" value="Unassembled WGS sequence"/>
</dbReference>
<evidence type="ECO:0000313" key="8">
    <source>
        <dbReference type="EMBL" id="CAF4594233.1"/>
    </source>
</evidence>
<proteinExistence type="predicted"/>
<dbReference type="Proteomes" id="UP000663833">
    <property type="component" value="Unassembled WGS sequence"/>
</dbReference>
<evidence type="ECO:0000313" key="9">
    <source>
        <dbReference type="EMBL" id="CAF4815336.1"/>
    </source>
</evidence>
<gene>
    <name evidence="5" type="ORF">FME351_LOCUS21352</name>
    <name evidence="4" type="ORF">GRG538_LOCUS19104</name>
    <name evidence="6" type="ORF">HFQ381_LOCUS24215</name>
    <name evidence="2" type="ORF">KIK155_LOCUS5457</name>
    <name evidence="3" type="ORF">LUA448_LOCUS22737</name>
    <name evidence="8" type="ORF">QYT958_LOCUS11113</name>
    <name evidence="9" type="ORF">TOA249_LOCUS24244</name>
    <name evidence="7" type="ORF">TSG867_LOCUS25057</name>
</gene>
<evidence type="ECO:0000313" key="10">
    <source>
        <dbReference type="Proteomes" id="UP000663865"/>
    </source>
</evidence>
<dbReference type="Proteomes" id="UP000663838">
    <property type="component" value="Unassembled WGS sequence"/>
</dbReference>
<name>A0A817XXN0_9BILA</name>
<evidence type="ECO:0000313" key="3">
    <source>
        <dbReference type="EMBL" id="CAF3462240.1"/>
    </source>
</evidence>
<dbReference type="Proteomes" id="UP000663848">
    <property type="component" value="Unassembled WGS sequence"/>
</dbReference>
<dbReference type="EMBL" id="CAJOBR010001279">
    <property type="protein sequence ID" value="CAF4594233.1"/>
    <property type="molecule type" value="Genomic_DNA"/>
</dbReference>
<evidence type="ECO:0000313" key="5">
    <source>
        <dbReference type="EMBL" id="CAF3588957.1"/>
    </source>
</evidence>
<dbReference type="EMBL" id="CAJNYU010002703">
    <property type="protein sequence ID" value="CAF3588957.1"/>
    <property type="molecule type" value="Genomic_DNA"/>
</dbReference>
<dbReference type="EMBL" id="CAJOBQ010002383">
    <property type="protein sequence ID" value="CAF4556926.1"/>
    <property type="molecule type" value="Genomic_DNA"/>
</dbReference>
<feature type="transmembrane region" description="Helical" evidence="1">
    <location>
        <begin position="7"/>
        <end position="26"/>
    </location>
</feature>
<organism evidence="2 10">
    <name type="scientific">Rotaria socialis</name>
    <dbReference type="NCBI Taxonomy" id="392032"/>
    <lineage>
        <taxon>Eukaryota</taxon>
        <taxon>Metazoa</taxon>
        <taxon>Spiralia</taxon>
        <taxon>Gnathifera</taxon>
        <taxon>Rotifera</taxon>
        <taxon>Eurotatoria</taxon>
        <taxon>Bdelloidea</taxon>
        <taxon>Philodinida</taxon>
        <taxon>Philodinidae</taxon>
        <taxon>Rotaria</taxon>
    </lineage>
</organism>
<dbReference type="EMBL" id="CAJNYD010002927">
    <property type="protein sequence ID" value="CAF3462240.1"/>
    <property type="molecule type" value="Genomic_DNA"/>
</dbReference>
<evidence type="ECO:0000313" key="2">
    <source>
        <dbReference type="EMBL" id="CAF3371681.1"/>
    </source>
</evidence>
<accession>A0A817XXN0</accession>
<feature type="transmembrane region" description="Helical" evidence="1">
    <location>
        <begin position="106"/>
        <end position="126"/>
    </location>
</feature>
<dbReference type="EMBL" id="CAJNYT010003119">
    <property type="protein sequence ID" value="CAF3527947.1"/>
    <property type="molecule type" value="Genomic_DNA"/>
</dbReference>
<dbReference type="Proteomes" id="UP000663869">
    <property type="component" value="Unassembled WGS sequence"/>
</dbReference>
<feature type="transmembrane region" description="Helical" evidence="1">
    <location>
        <begin position="132"/>
        <end position="151"/>
    </location>
</feature>
<dbReference type="EMBL" id="CAJNYV010000627">
    <property type="protein sequence ID" value="CAF3371681.1"/>
    <property type="molecule type" value="Genomic_DNA"/>
</dbReference>
<evidence type="ECO:0000313" key="6">
    <source>
        <dbReference type="EMBL" id="CAF4455380.1"/>
    </source>
</evidence>